<protein>
    <recommendedName>
        <fullName evidence="4">Transporter</fullName>
    </recommendedName>
</protein>
<keyword evidence="3" id="KW-1185">Reference proteome</keyword>
<dbReference type="AlphaFoldDB" id="A0A8H8S3T1"/>
<sequence>MGLESVDGDKISSHVNGTTSVTTPDSLHSDVAVDRTAFLSSFSPEEDKAIRRKVDWRFLWLIGMMYIIKNIDYTNAASVKVLQVGKPSNILTQLKMSTDEYNWVQSIYFLYCL</sequence>
<comment type="caution">
    <text evidence="2">The sequence shown here is derived from an EMBL/GenBank/DDBJ whole genome shotgun (WGS) entry which is preliminary data.</text>
</comment>
<dbReference type="Proteomes" id="UP000443090">
    <property type="component" value="Unassembled WGS sequence"/>
</dbReference>
<dbReference type="OrthoDB" id="2985014at2759"/>
<evidence type="ECO:0000313" key="2">
    <source>
        <dbReference type="EMBL" id="TVY46177.1"/>
    </source>
</evidence>
<feature type="compositionally biased region" description="Polar residues" evidence="1">
    <location>
        <begin position="13"/>
        <end position="26"/>
    </location>
</feature>
<proteinExistence type="predicted"/>
<accession>A0A8H8S3T1</accession>
<gene>
    <name evidence="2" type="ORF">LOCC1_G004322</name>
</gene>
<dbReference type="SUPFAM" id="SSF103473">
    <property type="entry name" value="MFS general substrate transporter"/>
    <property type="match status" value="1"/>
</dbReference>
<evidence type="ECO:0000313" key="3">
    <source>
        <dbReference type="Proteomes" id="UP000443090"/>
    </source>
</evidence>
<dbReference type="EMBL" id="QGMI01000166">
    <property type="protein sequence ID" value="TVY46177.1"/>
    <property type="molecule type" value="Genomic_DNA"/>
</dbReference>
<evidence type="ECO:0000256" key="1">
    <source>
        <dbReference type="SAM" id="MobiDB-lite"/>
    </source>
</evidence>
<feature type="region of interest" description="Disordered" evidence="1">
    <location>
        <begin position="1"/>
        <end position="26"/>
    </location>
</feature>
<reference evidence="2 3" key="1">
    <citation type="submission" date="2018-05" db="EMBL/GenBank/DDBJ databases">
        <title>Genome sequencing and assembly of the regulated plant pathogen Lachnellula willkommii and related sister species for the development of diagnostic species identification markers.</title>
        <authorList>
            <person name="Giroux E."/>
            <person name="Bilodeau G."/>
        </authorList>
    </citation>
    <scope>NUCLEOTIDE SEQUENCE [LARGE SCALE GENOMIC DNA]</scope>
    <source>
        <strain evidence="2 3">CBS 160.35</strain>
    </source>
</reference>
<evidence type="ECO:0008006" key="4">
    <source>
        <dbReference type="Google" id="ProtNLM"/>
    </source>
</evidence>
<organism evidence="2 3">
    <name type="scientific">Lachnellula occidentalis</name>
    <dbReference type="NCBI Taxonomy" id="215460"/>
    <lineage>
        <taxon>Eukaryota</taxon>
        <taxon>Fungi</taxon>
        <taxon>Dikarya</taxon>
        <taxon>Ascomycota</taxon>
        <taxon>Pezizomycotina</taxon>
        <taxon>Leotiomycetes</taxon>
        <taxon>Helotiales</taxon>
        <taxon>Lachnaceae</taxon>
        <taxon>Lachnellula</taxon>
    </lineage>
</organism>
<dbReference type="InterPro" id="IPR036259">
    <property type="entry name" value="MFS_trans_sf"/>
</dbReference>
<name>A0A8H8S3T1_9HELO</name>